<name>A0A5N5N3U1_9ROSI</name>
<dbReference type="EMBL" id="VDCV01000004">
    <property type="protein sequence ID" value="KAB5560896.1"/>
    <property type="molecule type" value="Genomic_DNA"/>
</dbReference>
<evidence type="ECO:0000256" key="1">
    <source>
        <dbReference type="SAM" id="SignalP"/>
    </source>
</evidence>
<feature type="signal peptide" evidence="1">
    <location>
        <begin position="1"/>
        <end position="23"/>
    </location>
</feature>
<dbReference type="Proteomes" id="UP000326939">
    <property type="component" value="Chromosome 4"/>
</dbReference>
<dbReference type="AlphaFoldDB" id="A0A5N5N3U1"/>
<feature type="chain" id="PRO_5024309305" evidence="1">
    <location>
        <begin position="24"/>
        <end position="239"/>
    </location>
</feature>
<sequence length="239" mass="26311">MSRNAPNLYLILLICGSGCLMVAHENKRTNTTSISEETANLNGSGDSASDVDMLVEVKDGIKTISLYINCTRLFSNVNLLPKTYLSVQALKDSRSNTSRRIGTIAGVASAVLLKEAILTQDIANGLEFRSAIPGERSVEEAESGTRGYAQSMLQLKDLVALESWEETQKVLSSNLKLDLYASCNSKQTWEGEESAEYTNLISSTMQLEQVLLTLSFHVFMVPQAHIFTEVMNSRFEISI</sequence>
<evidence type="ECO:0000313" key="2">
    <source>
        <dbReference type="EMBL" id="KAB5560896.1"/>
    </source>
</evidence>
<evidence type="ECO:0000313" key="3">
    <source>
        <dbReference type="Proteomes" id="UP000326939"/>
    </source>
</evidence>
<organism evidence="2 3">
    <name type="scientific">Salix brachista</name>
    <dbReference type="NCBI Taxonomy" id="2182728"/>
    <lineage>
        <taxon>Eukaryota</taxon>
        <taxon>Viridiplantae</taxon>
        <taxon>Streptophyta</taxon>
        <taxon>Embryophyta</taxon>
        <taxon>Tracheophyta</taxon>
        <taxon>Spermatophyta</taxon>
        <taxon>Magnoliopsida</taxon>
        <taxon>eudicotyledons</taxon>
        <taxon>Gunneridae</taxon>
        <taxon>Pentapetalae</taxon>
        <taxon>rosids</taxon>
        <taxon>fabids</taxon>
        <taxon>Malpighiales</taxon>
        <taxon>Salicaceae</taxon>
        <taxon>Saliceae</taxon>
        <taxon>Salix</taxon>
    </lineage>
</organism>
<proteinExistence type="predicted"/>
<comment type="caution">
    <text evidence="2">The sequence shown here is derived from an EMBL/GenBank/DDBJ whole genome shotgun (WGS) entry which is preliminary data.</text>
</comment>
<reference evidence="3" key="1">
    <citation type="journal article" date="2019" name="Gigascience">
        <title>De novo genome assembly of the endangered Acer yangbiense, a plant species with extremely small populations endemic to Yunnan Province, China.</title>
        <authorList>
            <person name="Yang J."/>
            <person name="Wariss H.M."/>
            <person name="Tao L."/>
            <person name="Zhang R."/>
            <person name="Yun Q."/>
            <person name="Hollingsworth P."/>
            <person name="Dao Z."/>
            <person name="Luo G."/>
            <person name="Guo H."/>
            <person name="Ma Y."/>
            <person name="Sun W."/>
        </authorList>
    </citation>
    <scope>NUCLEOTIDE SEQUENCE [LARGE SCALE GENOMIC DNA]</scope>
    <source>
        <strain evidence="3">cv. br00</strain>
    </source>
</reference>
<gene>
    <name evidence="2" type="ORF">DKX38_005853</name>
</gene>
<keyword evidence="1" id="KW-0732">Signal</keyword>
<keyword evidence="3" id="KW-1185">Reference proteome</keyword>
<accession>A0A5N5N3U1</accession>
<protein>
    <submittedName>
        <fullName evidence="2">Uncharacterized protein</fullName>
    </submittedName>
</protein>